<evidence type="ECO:0000313" key="2">
    <source>
        <dbReference type="Proteomes" id="UP000217763"/>
    </source>
</evidence>
<organism evidence="1 2">
    <name type="scientific">Zobellella denitrificans</name>
    <dbReference type="NCBI Taxonomy" id="347534"/>
    <lineage>
        <taxon>Bacteria</taxon>
        <taxon>Pseudomonadati</taxon>
        <taxon>Pseudomonadota</taxon>
        <taxon>Gammaproteobacteria</taxon>
        <taxon>Aeromonadales</taxon>
        <taxon>Aeromonadaceae</taxon>
        <taxon>Zobellella</taxon>
    </lineage>
</organism>
<protein>
    <submittedName>
        <fullName evidence="1">Uncharacterized protein</fullName>
    </submittedName>
</protein>
<accession>A0A291HL97</accession>
<proteinExistence type="predicted"/>
<keyword evidence="2" id="KW-1185">Reference proteome</keyword>
<dbReference type="EMBL" id="CP012621">
    <property type="protein sequence ID" value="ATG72894.1"/>
    <property type="molecule type" value="Genomic_DNA"/>
</dbReference>
<name>A0A291HL97_9GAMM</name>
<dbReference type="KEGG" id="zdf:AN401_02660"/>
<sequence length="80" mass="8960">MTQLNAIRKAANDRIHNFNQLVRVGQSRSIEFATECALEVLAELADELGALAMYQQITNRMHQLEQHRVLAPITAMGVQA</sequence>
<dbReference type="AlphaFoldDB" id="A0A291HL97"/>
<dbReference type="Proteomes" id="UP000217763">
    <property type="component" value="Chromosome"/>
</dbReference>
<gene>
    <name evidence="1" type="ORF">AN401_02660</name>
</gene>
<reference evidence="2" key="1">
    <citation type="submission" date="2015-09" db="EMBL/GenBank/DDBJ databases">
        <authorList>
            <person name="Shao Z."/>
            <person name="Wang L."/>
        </authorList>
    </citation>
    <scope>NUCLEOTIDE SEQUENCE [LARGE SCALE GENOMIC DNA]</scope>
    <source>
        <strain evidence="2">F13-1</strain>
    </source>
</reference>
<dbReference type="RefSeq" id="WP_096778471.1">
    <property type="nucleotide sequence ID" value="NZ_CP012621.1"/>
</dbReference>
<evidence type="ECO:0000313" key="1">
    <source>
        <dbReference type="EMBL" id="ATG72894.1"/>
    </source>
</evidence>